<evidence type="ECO:0000259" key="2">
    <source>
        <dbReference type="PROSITE" id="PS51832"/>
    </source>
</evidence>
<name>A0A7C5KDT8_9BACT</name>
<gene>
    <name evidence="3" type="ORF">ENL70_04160</name>
</gene>
<dbReference type="PROSITE" id="PS51832">
    <property type="entry name" value="HD_GYP"/>
    <property type="match status" value="1"/>
</dbReference>
<proteinExistence type="predicted"/>
<dbReference type="PANTHER" id="PTHR43155:SF1">
    <property type="entry name" value="3'3'-CGAMP-SPECIFIC PHOSPHODIESTERASE 1"/>
    <property type="match status" value="1"/>
</dbReference>
<dbReference type="Pfam" id="PF13487">
    <property type="entry name" value="HD_5"/>
    <property type="match status" value="1"/>
</dbReference>
<feature type="domain" description="HD" evidence="1">
    <location>
        <begin position="30"/>
        <end position="137"/>
    </location>
</feature>
<evidence type="ECO:0000313" key="3">
    <source>
        <dbReference type="EMBL" id="HHI65723.1"/>
    </source>
</evidence>
<organism evidence="3">
    <name type="scientific">Thermodesulfobium narugense</name>
    <dbReference type="NCBI Taxonomy" id="184064"/>
    <lineage>
        <taxon>Bacteria</taxon>
        <taxon>Pseudomonadati</taxon>
        <taxon>Thermodesulfobiota</taxon>
        <taxon>Thermodesulfobiia</taxon>
        <taxon>Thermodesulfobiales</taxon>
        <taxon>Thermodesulfobiaceae</taxon>
        <taxon>Thermodesulfobium</taxon>
    </lineage>
</organism>
<feature type="domain" description="HD-GYP" evidence="2">
    <location>
        <begin position="206"/>
        <end position="397"/>
    </location>
</feature>
<dbReference type="SUPFAM" id="SSF109604">
    <property type="entry name" value="HD-domain/PDEase-like"/>
    <property type="match status" value="2"/>
</dbReference>
<dbReference type="InterPro" id="IPR037522">
    <property type="entry name" value="HD_GYP_dom"/>
</dbReference>
<dbReference type="InterPro" id="IPR006675">
    <property type="entry name" value="HDIG_dom"/>
</dbReference>
<dbReference type="CDD" id="cd00077">
    <property type="entry name" value="HDc"/>
    <property type="match status" value="2"/>
</dbReference>
<sequence length="397" mass="45885">MITNYKKINLTKLVENIASSQVYLLSNPSPYEHSLRVSFISNLISREMNLEKIQRIDLYHASLLHDIGAFSDEVFFLLEFNSRKEMNLENHAYNGYELFRDVPFFETTAYIIKEHHNENTTNLLSRIIFFADEIEIQIRSNNFTNPKEVQAKAVSLFKDKRTFKEVLDAFIACSRNDTFLFLLKDLNELKKENSNLVGDRFEILSNEELNSFAKSIAKNLVDAKSEFTKLHSIDVTYTAVSIAKTMGFSPMDCQKIETAGFLHDIGKLFVPLSILEKPDKLSGNEWLTMKSHVYYTYSFLNSLGLDKEIVDIASFHHEYLDGSGYPFGLEGNNLSILQRIMSVSDVYAALRQQRPYRTDRLKHDDAIEILEKMAKNGKVDKQVVKSIPYNLLMLWEY</sequence>
<dbReference type="PROSITE" id="PS51831">
    <property type="entry name" value="HD"/>
    <property type="match status" value="1"/>
</dbReference>
<dbReference type="InterPro" id="IPR006674">
    <property type="entry name" value="HD_domain"/>
</dbReference>
<comment type="caution">
    <text evidence="3">The sequence shown here is derived from an EMBL/GenBank/DDBJ whole genome shotgun (WGS) entry which is preliminary data.</text>
</comment>
<protein>
    <submittedName>
        <fullName evidence="3">HD domain-containing protein</fullName>
    </submittedName>
</protein>
<dbReference type="Pfam" id="PF01966">
    <property type="entry name" value="HD"/>
    <property type="match status" value="1"/>
</dbReference>
<accession>A0A7C5KDT8</accession>
<dbReference type="EMBL" id="DRUY01000138">
    <property type="protein sequence ID" value="HHI65723.1"/>
    <property type="molecule type" value="Genomic_DNA"/>
</dbReference>
<reference evidence="3" key="1">
    <citation type="journal article" date="2020" name="mSystems">
        <title>Genome- and Community-Level Interaction Insights into Carbon Utilization and Element Cycling Functions of Hydrothermarchaeota in Hydrothermal Sediment.</title>
        <authorList>
            <person name="Zhou Z."/>
            <person name="Liu Y."/>
            <person name="Xu W."/>
            <person name="Pan J."/>
            <person name="Luo Z.H."/>
            <person name="Li M."/>
        </authorList>
    </citation>
    <scope>NUCLEOTIDE SEQUENCE [LARGE SCALE GENOMIC DNA]</scope>
    <source>
        <strain evidence="3">SpSt-1019</strain>
    </source>
</reference>
<dbReference type="SMART" id="SM00471">
    <property type="entry name" value="HDc"/>
    <property type="match status" value="2"/>
</dbReference>
<dbReference type="InterPro" id="IPR003607">
    <property type="entry name" value="HD/PDEase_dom"/>
</dbReference>
<evidence type="ECO:0000259" key="1">
    <source>
        <dbReference type="PROSITE" id="PS51831"/>
    </source>
</evidence>
<dbReference type="NCBIfam" id="TIGR00277">
    <property type="entry name" value="HDIG"/>
    <property type="match status" value="2"/>
</dbReference>
<dbReference type="Gene3D" id="1.10.3210.10">
    <property type="entry name" value="Hypothetical protein af1432"/>
    <property type="match status" value="2"/>
</dbReference>
<dbReference type="AlphaFoldDB" id="A0A7C5KDT8"/>
<dbReference type="PANTHER" id="PTHR43155">
    <property type="entry name" value="CYCLIC DI-GMP PHOSPHODIESTERASE PA4108-RELATED"/>
    <property type="match status" value="1"/>
</dbReference>